<reference evidence="2" key="1">
    <citation type="journal article" date="2020" name="Stud. Mycol.">
        <title>101 Dothideomycetes genomes: a test case for predicting lifestyles and emergence of pathogens.</title>
        <authorList>
            <person name="Haridas S."/>
            <person name="Albert R."/>
            <person name="Binder M."/>
            <person name="Bloem J."/>
            <person name="Labutti K."/>
            <person name="Salamov A."/>
            <person name="Andreopoulos B."/>
            <person name="Baker S."/>
            <person name="Barry K."/>
            <person name="Bills G."/>
            <person name="Bluhm B."/>
            <person name="Cannon C."/>
            <person name="Castanera R."/>
            <person name="Culley D."/>
            <person name="Daum C."/>
            <person name="Ezra D."/>
            <person name="Gonzalez J."/>
            <person name="Henrissat B."/>
            <person name="Kuo A."/>
            <person name="Liang C."/>
            <person name="Lipzen A."/>
            <person name="Lutzoni F."/>
            <person name="Magnuson J."/>
            <person name="Mondo S."/>
            <person name="Nolan M."/>
            <person name="Ohm R."/>
            <person name="Pangilinan J."/>
            <person name="Park H.-J."/>
            <person name="Ramirez L."/>
            <person name="Alfaro M."/>
            <person name="Sun H."/>
            <person name="Tritt A."/>
            <person name="Yoshinaga Y."/>
            <person name="Zwiers L.-H."/>
            <person name="Turgeon B."/>
            <person name="Goodwin S."/>
            <person name="Spatafora J."/>
            <person name="Crous P."/>
            <person name="Grigoriev I."/>
        </authorList>
    </citation>
    <scope>NUCLEOTIDE SEQUENCE</scope>
    <source>
        <strain evidence="2">SCOH1-5</strain>
    </source>
</reference>
<feature type="compositionally biased region" description="Basic and acidic residues" evidence="1">
    <location>
        <begin position="129"/>
        <end position="140"/>
    </location>
</feature>
<keyword evidence="3" id="KW-1185">Reference proteome</keyword>
<dbReference type="Proteomes" id="UP000799539">
    <property type="component" value="Unassembled WGS sequence"/>
</dbReference>
<protein>
    <submittedName>
        <fullName evidence="2">Uncharacterized protein</fullName>
    </submittedName>
</protein>
<gene>
    <name evidence="2" type="ORF">CERZMDRAFT_87852</name>
</gene>
<proteinExistence type="predicted"/>
<name>A0A6A6F6R1_9PEZI</name>
<organism evidence="2 3">
    <name type="scientific">Cercospora zeae-maydis SCOH1-5</name>
    <dbReference type="NCBI Taxonomy" id="717836"/>
    <lineage>
        <taxon>Eukaryota</taxon>
        <taxon>Fungi</taxon>
        <taxon>Dikarya</taxon>
        <taxon>Ascomycota</taxon>
        <taxon>Pezizomycotina</taxon>
        <taxon>Dothideomycetes</taxon>
        <taxon>Dothideomycetidae</taxon>
        <taxon>Mycosphaerellales</taxon>
        <taxon>Mycosphaerellaceae</taxon>
        <taxon>Cercospora</taxon>
    </lineage>
</organism>
<dbReference type="AlphaFoldDB" id="A0A6A6F6R1"/>
<feature type="region of interest" description="Disordered" evidence="1">
    <location>
        <begin position="129"/>
        <end position="180"/>
    </location>
</feature>
<dbReference type="EMBL" id="ML992695">
    <property type="protein sequence ID" value="KAF2208291.1"/>
    <property type="molecule type" value="Genomic_DNA"/>
</dbReference>
<sequence>MLREWRSVVARRHKLGHKQLVDRKGEKEEHTYPCNPTPLCSVETSSFRAACTPNSNNVICSDSRSTNTELSVILLRLSLLRQGSLPASISPILETEPECSFIDFIAAPVRQSTKQKEVPPSSSVIDFETLVHKNAKEKEAPTSGNAPAPLSPLRQTLCESSSPAPLPAAAPSDPKVDNDG</sequence>
<evidence type="ECO:0000313" key="3">
    <source>
        <dbReference type="Proteomes" id="UP000799539"/>
    </source>
</evidence>
<feature type="compositionally biased region" description="Low complexity" evidence="1">
    <location>
        <begin position="160"/>
        <end position="172"/>
    </location>
</feature>
<accession>A0A6A6F6R1</accession>
<evidence type="ECO:0000313" key="2">
    <source>
        <dbReference type="EMBL" id="KAF2208291.1"/>
    </source>
</evidence>
<evidence type="ECO:0000256" key="1">
    <source>
        <dbReference type="SAM" id="MobiDB-lite"/>
    </source>
</evidence>